<gene>
    <name evidence="1" type="ORF">GCM10010954_19850</name>
</gene>
<dbReference type="Proteomes" id="UP000660110">
    <property type="component" value="Unassembled WGS sequence"/>
</dbReference>
<evidence type="ECO:0000313" key="1">
    <source>
        <dbReference type="EMBL" id="GGF21107.1"/>
    </source>
</evidence>
<reference evidence="1" key="2">
    <citation type="submission" date="2020-09" db="EMBL/GenBank/DDBJ databases">
        <authorList>
            <person name="Sun Q."/>
            <person name="Zhou Y."/>
        </authorList>
    </citation>
    <scope>NUCLEOTIDE SEQUENCE</scope>
    <source>
        <strain evidence="1">CGMCC 1.12153</strain>
    </source>
</reference>
<dbReference type="AlphaFoldDB" id="A0A917EWA3"/>
<accession>A0A917EWA3</accession>
<evidence type="ECO:0000313" key="2">
    <source>
        <dbReference type="Proteomes" id="UP000660110"/>
    </source>
</evidence>
<reference evidence="1" key="1">
    <citation type="journal article" date="2014" name="Int. J. Syst. Evol. Microbiol.">
        <title>Complete genome sequence of Corynebacterium casei LMG S-19264T (=DSM 44701T), isolated from a smear-ripened cheese.</title>
        <authorList>
            <consortium name="US DOE Joint Genome Institute (JGI-PGF)"/>
            <person name="Walter F."/>
            <person name="Albersmeier A."/>
            <person name="Kalinowski J."/>
            <person name="Ruckert C."/>
        </authorList>
    </citation>
    <scope>NUCLEOTIDE SEQUENCE</scope>
    <source>
        <strain evidence="1">CGMCC 1.12153</strain>
    </source>
</reference>
<protein>
    <submittedName>
        <fullName evidence="1">Uncharacterized protein</fullName>
    </submittedName>
</protein>
<dbReference type="RefSeq" id="WP_188377326.1">
    <property type="nucleotide sequence ID" value="NZ_BMEL01000002.1"/>
</dbReference>
<keyword evidence="2" id="KW-1185">Reference proteome</keyword>
<comment type="caution">
    <text evidence="1">The sequence shown here is derived from an EMBL/GenBank/DDBJ whole genome shotgun (WGS) entry which is preliminary data.</text>
</comment>
<name>A0A917EWA3_HALAA</name>
<dbReference type="EMBL" id="BMEL01000002">
    <property type="protein sequence ID" value="GGF21107.1"/>
    <property type="molecule type" value="Genomic_DNA"/>
</dbReference>
<proteinExistence type="predicted"/>
<organism evidence="1 2">
    <name type="scientific">Halobacillus andaensis</name>
    <dbReference type="NCBI Taxonomy" id="1176239"/>
    <lineage>
        <taxon>Bacteria</taxon>
        <taxon>Bacillati</taxon>
        <taxon>Bacillota</taxon>
        <taxon>Bacilli</taxon>
        <taxon>Bacillales</taxon>
        <taxon>Bacillaceae</taxon>
        <taxon>Halobacillus</taxon>
    </lineage>
</organism>
<sequence>MPGPESELPGFQSNPNDFGKCSSCGVILTSKQEAKATLCKDCQERHKDREDVMGKSKK</sequence>